<organism evidence="1 2">
    <name type="scientific">Reticulibacter mediterranei</name>
    <dbReference type="NCBI Taxonomy" id="2778369"/>
    <lineage>
        <taxon>Bacteria</taxon>
        <taxon>Bacillati</taxon>
        <taxon>Chloroflexota</taxon>
        <taxon>Ktedonobacteria</taxon>
        <taxon>Ktedonobacterales</taxon>
        <taxon>Reticulibacteraceae</taxon>
        <taxon>Reticulibacter</taxon>
    </lineage>
</organism>
<protein>
    <submittedName>
        <fullName evidence="1">Uncharacterized protein</fullName>
    </submittedName>
</protein>
<keyword evidence="2" id="KW-1185">Reference proteome</keyword>
<sequence>MVTDCSYFVITTINCKPSLYYFISVQTSYAERSGTVQEHFVGEGIGTQKGEKAKQFKSVGIDPSNLFKGQ</sequence>
<proteinExistence type="predicted"/>
<name>A0A8J3IGX8_9CHLR</name>
<dbReference type="EMBL" id="BNJK01000001">
    <property type="protein sequence ID" value="GHO91039.1"/>
    <property type="molecule type" value="Genomic_DNA"/>
</dbReference>
<evidence type="ECO:0000313" key="2">
    <source>
        <dbReference type="Proteomes" id="UP000597444"/>
    </source>
</evidence>
<dbReference type="Proteomes" id="UP000597444">
    <property type="component" value="Unassembled WGS sequence"/>
</dbReference>
<gene>
    <name evidence="1" type="ORF">KSF_010870</name>
</gene>
<dbReference type="AlphaFoldDB" id="A0A8J3IGX8"/>
<reference evidence="1" key="1">
    <citation type="submission" date="2020-10" db="EMBL/GenBank/DDBJ databases">
        <title>Taxonomic study of unclassified bacteria belonging to the class Ktedonobacteria.</title>
        <authorList>
            <person name="Yabe S."/>
            <person name="Wang C.M."/>
            <person name="Zheng Y."/>
            <person name="Sakai Y."/>
            <person name="Cavaletti L."/>
            <person name="Monciardini P."/>
            <person name="Donadio S."/>
        </authorList>
    </citation>
    <scope>NUCLEOTIDE SEQUENCE</scope>
    <source>
        <strain evidence="1">ID150040</strain>
    </source>
</reference>
<comment type="caution">
    <text evidence="1">The sequence shown here is derived from an EMBL/GenBank/DDBJ whole genome shotgun (WGS) entry which is preliminary data.</text>
</comment>
<evidence type="ECO:0000313" key="1">
    <source>
        <dbReference type="EMBL" id="GHO91039.1"/>
    </source>
</evidence>
<accession>A0A8J3IGX8</accession>